<dbReference type="PROSITE" id="PS00101">
    <property type="entry name" value="HEXAPEP_TRANSFERASES"/>
    <property type="match status" value="1"/>
</dbReference>
<keyword evidence="2" id="KW-0677">Repeat</keyword>
<dbReference type="NCBIfam" id="TIGR03570">
    <property type="entry name" value="NeuD_NnaD"/>
    <property type="match status" value="1"/>
</dbReference>
<dbReference type="InterPro" id="IPR020019">
    <property type="entry name" value="AcTrfase_PglD-like"/>
</dbReference>
<dbReference type="InterPro" id="IPR050179">
    <property type="entry name" value="Trans_hexapeptide_repeat"/>
</dbReference>
<gene>
    <name evidence="4" type="ORF">GCM10010191_30800</name>
</gene>
<reference evidence="4 5" key="1">
    <citation type="journal article" date="2019" name="Int. J. Syst. Evol. Microbiol.">
        <title>The Global Catalogue of Microorganisms (GCM) 10K type strain sequencing project: providing services to taxonomists for standard genome sequencing and annotation.</title>
        <authorList>
            <consortium name="The Broad Institute Genomics Platform"/>
            <consortium name="The Broad Institute Genome Sequencing Center for Infectious Disease"/>
            <person name="Wu L."/>
            <person name="Ma J."/>
        </authorList>
    </citation>
    <scope>NUCLEOTIDE SEQUENCE [LARGE SCALE GENOMIC DNA]</scope>
    <source>
        <strain evidence="4 5">JCM 3325</strain>
    </source>
</reference>
<dbReference type="PANTHER" id="PTHR43300">
    <property type="entry name" value="ACETYLTRANSFERASE"/>
    <property type="match status" value="1"/>
</dbReference>
<dbReference type="PANTHER" id="PTHR43300:SF7">
    <property type="entry name" value="UDP-N-ACETYLBACILLOSAMINE N-ACETYLTRANSFERASE"/>
    <property type="match status" value="1"/>
</dbReference>
<accession>A0ABN3IZ47</accession>
<organism evidence="4 5">
    <name type="scientific">Actinomadura vinacea</name>
    <dbReference type="NCBI Taxonomy" id="115336"/>
    <lineage>
        <taxon>Bacteria</taxon>
        <taxon>Bacillati</taxon>
        <taxon>Actinomycetota</taxon>
        <taxon>Actinomycetes</taxon>
        <taxon>Streptosporangiales</taxon>
        <taxon>Thermomonosporaceae</taxon>
        <taxon>Actinomadura</taxon>
    </lineage>
</organism>
<dbReference type="SUPFAM" id="SSF51161">
    <property type="entry name" value="Trimeric LpxA-like enzymes"/>
    <property type="match status" value="1"/>
</dbReference>
<evidence type="ECO:0000313" key="5">
    <source>
        <dbReference type="Proteomes" id="UP001501231"/>
    </source>
</evidence>
<dbReference type="Gene3D" id="3.40.50.20">
    <property type="match status" value="1"/>
</dbReference>
<protein>
    <submittedName>
        <fullName evidence="4">Acetyltransferase</fullName>
    </submittedName>
</protein>
<dbReference type="Proteomes" id="UP001501231">
    <property type="component" value="Unassembled WGS sequence"/>
</dbReference>
<comment type="caution">
    <text evidence="4">The sequence shown here is derived from an EMBL/GenBank/DDBJ whole genome shotgun (WGS) entry which is preliminary data.</text>
</comment>
<name>A0ABN3IZ47_9ACTN</name>
<keyword evidence="5" id="KW-1185">Reference proteome</keyword>
<dbReference type="InterPro" id="IPR011004">
    <property type="entry name" value="Trimer_LpxA-like_sf"/>
</dbReference>
<feature type="domain" description="PglD N-terminal" evidence="3">
    <location>
        <begin position="6"/>
        <end position="86"/>
    </location>
</feature>
<sequence>MPEPDDLIIVGAGGLGRETAQAVTAMDGWRLLGFADDDFDKHGTAVDGVPVLGGAEETAKAREARLVVCTASPRDPAVRRRLVRRLGLPARRYATLVHPSAWVAPSSHVGAGSVVLAQTVLTASVRVGAHVAIMPHVTLTHDDQVEDFVTIASGVRLGGGVRVGFGAYLGAGALVREGVSIGAGALIGMGSVVLRDVPPGEVWAGSPARRLRPAPVRVFRKESG</sequence>
<evidence type="ECO:0000259" key="3">
    <source>
        <dbReference type="Pfam" id="PF17836"/>
    </source>
</evidence>
<dbReference type="RefSeq" id="WP_344589642.1">
    <property type="nucleotide sequence ID" value="NZ_BAAARW010000012.1"/>
</dbReference>
<evidence type="ECO:0000256" key="2">
    <source>
        <dbReference type="ARBA" id="ARBA00022737"/>
    </source>
</evidence>
<keyword evidence="1" id="KW-0808">Transferase</keyword>
<dbReference type="EMBL" id="BAAARW010000012">
    <property type="protein sequence ID" value="GAA2418026.1"/>
    <property type="molecule type" value="Genomic_DNA"/>
</dbReference>
<evidence type="ECO:0000256" key="1">
    <source>
        <dbReference type="ARBA" id="ARBA00022679"/>
    </source>
</evidence>
<dbReference type="Gene3D" id="2.160.10.10">
    <property type="entry name" value="Hexapeptide repeat proteins"/>
    <property type="match status" value="1"/>
</dbReference>
<dbReference type="Pfam" id="PF17836">
    <property type="entry name" value="PglD_N"/>
    <property type="match status" value="1"/>
</dbReference>
<dbReference type="InterPro" id="IPR041561">
    <property type="entry name" value="PglD_N"/>
</dbReference>
<dbReference type="InterPro" id="IPR018357">
    <property type="entry name" value="Hexapep_transf_CS"/>
</dbReference>
<evidence type="ECO:0000313" key="4">
    <source>
        <dbReference type="EMBL" id="GAA2418026.1"/>
    </source>
</evidence>
<proteinExistence type="predicted"/>
<dbReference type="CDD" id="cd03360">
    <property type="entry name" value="LbH_AT_putative"/>
    <property type="match status" value="1"/>
</dbReference>